<organism evidence="1 2">
    <name type="scientific">Anopheles dirus</name>
    <dbReference type="NCBI Taxonomy" id="7168"/>
    <lineage>
        <taxon>Eukaryota</taxon>
        <taxon>Metazoa</taxon>
        <taxon>Ecdysozoa</taxon>
        <taxon>Arthropoda</taxon>
        <taxon>Hexapoda</taxon>
        <taxon>Insecta</taxon>
        <taxon>Pterygota</taxon>
        <taxon>Neoptera</taxon>
        <taxon>Endopterygota</taxon>
        <taxon>Diptera</taxon>
        <taxon>Nematocera</taxon>
        <taxon>Culicoidea</taxon>
        <taxon>Culicidae</taxon>
        <taxon>Anophelinae</taxon>
        <taxon>Anopheles</taxon>
    </lineage>
</organism>
<evidence type="ECO:0000313" key="1">
    <source>
        <dbReference type="EnsemblMetazoa" id="ADIR014474-PA"/>
    </source>
</evidence>
<dbReference type="VEuPathDB" id="VectorBase:ADIR014474"/>
<sequence>MGSRIALLETHKR</sequence>
<protein>
    <submittedName>
        <fullName evidence="1">Uncharacterized protein</fullName>
    </submittedName>
</protein>
<keyword evidence="2" id="KW-1185">Reference proteome</keyword>
<dbReference type="EnsemblMetazoa" id="ADIR014474-RA">
    <property type="protein sequence ID" value="ADIR014474-PA"/>
    <property type="gene ID" value="ADIR014474"/>
</dbReference>
<reference evidence="2" key="1">
    <citation type="submission" date="2013-03" db="EMBL/GenBank/DDBJ databases">
        <title>The Genome Sequence of Anopheles dirus WRAIR2.</title>
        <authorList>
            <consortium name="The Broad Institute Genomics Platform"/>
            <person name="Neafsey D.E."/>
            <person name="Walton C."/>
            <person name="Walker B."/>
            <person name="Young S.K."/>
            <person name="Zeng Q."/>
            <person name="Gargeya S."/>
            <person name="Fitzgerald M."/>
            <person name="Haas B."/>
            <person name="Abouelleil A."/>
            <person name="Allen A.W."/>
            <person name="Alvarado L."/>
            <person name="Arachchi H.M."/>
            <person name="Berlin A.M."/>
            <person name="Chapman S.B."/>
            <person name="Gainer-Dewar J."/>
            <person name="Goldberg J."/>
            <person name="Griggs A."/>
            <person name="Gujja S."/>
            <person name="Hansen M."/>
            <person name="Howarth C."/>
            <person name="Imamovic A."/>
            <person name="Ireland A."/>
            <person name="Larimer J."/>
            <person name="McCowan C."/>
            <person name="Murphy C."/>
            <person name="Pearson M."/>
            <person name="Poon T.W."/>
            <person name="Priest M."/>
            <person name="Roberts A."/>
            <person name="Saif S."/>
            <person name="Shea T."/>
            <person name="Sisk P."/>
            <person name="Sykes S."/>
            <person name="Wortman J."/>
            <person name="Nusbaum C."/>
            <person name="Birren B."/>
        </authorList>
    </citation>
    <scope>NUCLEOTIDE SEQUENCE [LARGE SCALE GENOMIC DNA]</scope>
    <source>
        <strain evidence="2">WRAIR2</strain>
    </source>
</reference>
<accession>A0A182NX84</accession>
<dbReference type="Proteomes" id="UP000075884">
    <property type="component" value="Unassembled WGS sequence"/>
</dbReference>
<name>A0A182NX84_9DIPT</name>
<reference evidence="1" key="2">
    <citation type="submission" date="2020-05" db="UniProtKB">
        <authorList>
            <consortium name="EnsemblMetazoa"/>
        </authorList>
    </citation>
    <scope>IDENTIFICATION</scope>
    <source>
        <strain evidence="1">WRAIR2</strain>
    </source>
</reference>
<proteinExistence type="predicted"/>
<evidence type="ECO:0000313" key="2">
    <source>
        <dbReference type="Proteomes" id="UP000075884"/>
    </source>
</evidence>